<keyword evidence="2" id="KW-1185">Reference proteome</keyword>
<evidence type="ECO:0000313" key="2">
    <source>
        <dbReference type="Proteomes" id="UP001365846"/>
    </source>
</evidence>
<dbReference type="EMBL" id="JBBKZU010000022">
    <property type="protein sequence ID" value="MEJ8815612.1"/>
    <property type="molecule type" value="Genomic_DNA"/>
</dbReference>
<accession>A0ABU8VR29</accession>
<dbReference type="Proteomes" id="UP001365846">
    <property type="component" value="Unassembled WGS sequence"/>
</dbReference>
<protein>
    <submittedName>
        <fullName evidence="1">Uncharacterized protein</fullName>
    </submittedName>
</protein>
<proteinExistence type="predicted"/>
<name>A0ABU8VR29_9BURK</name>
<evidence type="ECO:0000313" key="1">
    <source>
        <dbReference type="EMBL" id="MEJ8815612.1"/>
    </source>
</evidence>
<sequence>MIVPAHRRDRSASALRNGGLSPTMRLGVRIALTAGHDFGLDPRKQQRPWVGVVVSVVVMVLQSRKSSGIDRW</sequence>
<reference evidence="1 2" key="1">
    <citation type="submission" date="2024-03" db="EMBL/GenBank/DDBJ databases">
        <title>Novel species of the genus Variovorax.</title>
        <authorList>
            <person name="Liu Q."/>
            <person name="Xin Y.-H."/>
        </authorList>
    </citation>
    <scope>NUCLEOTIDE SEQUENCE [LARGE SCALE GENOMIC DNA]</scope>
    <source>
        <strain evidence="1 2">KACC 18899</strain>
    </source>
</reference>
<comment type="caution">
    <text evidence="1">The sequence shown here is derived from an EMBL/GenBank/DDBJ whole genome shotgun (WGS) entry which is preliminary data.</text>
</comment>
<organism evidence="1 2">
    <name type="scientific">Variovorax ureilyticus</name>
    <dbReference type="NCBI Taxonomy" id="1836198"/>
    <lineage>
        <taxon>Bacteria</taxon>
        <taxon>Pseudomonadati</taxon>
        <taxon>Pseudomonadota</taxon>
        <taxon>Betaproteobacteria</taxon>
        <taxon>Burkholderiales</taxon>
        <taxon>Comamonadaceae</taxon>
        <taxon>Variovorax</taxon>
    </lineage>
</organism>
<dbReference type="RefSeq" id="WP_340360815.1">
    <property type="nucleotide sequence ID" value="NZ_JBBKZU010000022.1"/>
</dbReference>
<gene>
    <name evidence="1" type="ORF">WKW77_31430</name>
</gene>